<name>A0AAE4KB20_9BURK</name>
<dbReference type="EMBL" id="JAVRAA010000020">
    <property type="protein sequence ID" value="MDT0340241.1"/>
    <property type="molecule type" value="Genomic_DNA"/>
</dbReference>
<organism evidence="1">
    <name type="scientific">Herbaspirillum huttiense subsp. nephrolepidis</name>
    <dbReference type="NCBI Taxonomy" id="3075126"/>
    <lineage>
        <taxon>Bacteria</taxon>
        <taxon>Pseudomonadati</taxon>
        <taxon>Pseudomonadota</taxon>
        <taxon>Betaproteobacteria</taxon>
        <taxon>Burkholderiales</taxon>
        <taxon>Oxalobacteraceae</taxon>
        <taxon>Herbaspirillum</taxon>
    </lineage>
</organism>
<gene>
    <name evidence="1" type="ORF">RJN63_25655</name>
</gene>
<evidence type="ECO:0000313" key="1">
    <source>
        <dbReference type="EMBL" id="MDT0340241.1"/>
    </source>
</evidence>
<proteinExistence type="predicted"/>
<sequence>MMTTLSDSFSGAWPPASRVMRLLTSPSNDVNSDELMAEKFQAVECIGPDLDGYDIDEAIAGYRLPRVGSAKRCSPNLT</sequence>
<reference evidence="1" key="1">
    <citation type="submission" date="2023-02" db="EMBL/GenBank/DDBJ databases">
        <title>Description of Herbaspirillum huttiense subsp. nephrolepsisexaltata and Herbaspirillum huttiense subsp. lycopersicon.</title>
        <authorList>
            <person name="Poudel M."/>
            <person name="Sharma A."/>
            <person name="Goss E."/>
            <person name="Tapia J.H."/>
            <person name="Harmon C.M."/>
            <person name="Jones J.B."/>
        </authorList>
    </citation>
    <scope>NUCLEOTIDE SEQUENCE</scope>
    <source>
        <strain evidence="1">NC40101</strain>
    </source>
</reference>
<accession>A0AAE4KB20</accession>
<dbReference type="AlphaFoldDB" id="A0AAE4KB20"/>
<comment type="caution">
    <text evidence="1">The sequence shown here is derived from an EMBL/GenBank/DDBJ whole genome shotgun (WGS) entry which is preliminary data.</text>
</comment>
<dbReference type="RefSeq" id="WP_151201130.1">
    <property type="nucleotide sequence ID" value="NZ_JAVLSM010000002.1"/>
</dbReference>
<protein>
    <submittedName>
        <fullName evidence="1">Uncharacterized protein</fullName>
    </submittedName>
</protein>